<evidence type="ECO:0000259" key="2">
    <source>
        <dbReference type="PROSITE" id="PS50835"/>
    </source>
</evidence>
<dbReference type="Proteomes" id="UP000694545">
    <property type="component" value="Unplaced"/>
</dbReference>
<dbReference type="InterPro" id="IPR050150">
    <property type="entry name" value="IgV_Light_Chain"/>
</dbReference>
<name>A0A8D2J6Y6_VARKO</name>
<dbReference type="Ensembl" id="ENSVKKT00000007563.1">
    <property type="protein sequence ID" value="ENSVKKP00000007369.1"/>
    <property type="gene ID" value="ENSVKKG00000005303.1"/>
</dbReference>
<reference evidence="3" key="1">
    <citation type="submission" date="2025-08" db="UniProtKB">
        <authorList>
            <consortium name="Ensembl"/>
        </authorList>
    </citation>
    <scope>IDENTIFICATION</scope>
</reference>
<organism evidence="3 4">
    <name type="scientific">Varanus komodoensis</name>
    <name type="common">Komodo dragon</name>
    <dbReference type="NCBI Taxonomy" id="61221"/>
    <lineage>
        <taxon>Eukaryota</taxon>
        <taxon>Metazoa</taxon>
        <taxon>Chordata</taxon>
        <taxon>Craniata</taxon>
        <taxon>Vertebrata</taxon>
        <taxon>Euteleostomi</taxon>
        <taxon>Lepidosauria</taxon>
        <taxon>Squamata</taxon>
        <taxon>Bifurcata</taxon>
        <taxon>Unidentata</taxon>
        <taxon>Episquamata</taxon>
        <taxon>Toxicofera</taxon>
        <taxon>Anguimorpha</taxon>
        <taxon>Paleoanguimorpha</taxon>
        <taxon>Varanoidea</taxon>
        <taxon>Varanidae</taxon>
        <taxon>Varanus</taxon>
    </lineage>
</organism>
<reference evidence="3" key="2">
    <citation type="submission" date="2025-09" db="UniProtKB">
        <authorList>
            <consortium name="Ensembl"/>
        </authorList>
    </citation>
    <scope>IDENTIFICATION</scope>
</reference>
<dbReference type="InterPro" id="IPR036179">
    <property type="entry name" value="Ig-like_dom_sf"/>
</dbReference>
<dbReference type="Pfam" id="PF07686">
    <property type="entry name" value="V-set"/>
    <property type="match status" value="1"/>
</dbReference>
<dbReference type="PROSITE" id="PS50835">
    <property type="entry name" value="IG_LIKE"/>
    <property type="match status" value="1"/>
</dbReference>
<keyword evidence="1" id="KW-0732">Signal</keyword>
<keyword evidence="4" id="KW-1185">Reference proteome</keyword>
<dbReference type="PANTHER" id="PTHR23267">
    <property type="entry name" value="IMMUNOGLOBULIN LIGHT CHAIN"/>
    <property type="match status" value="1"/>
</dbReference>
<protein>
    <recommendedName>
        <fullName evidence="2">Ig-like domain-containing protein</fullName>
    </recommendedName>
</protein>
<accession>A0A8D2J6Y6</accession>
<evidence type="ECO:0000313" key="4">
    <source>
        <dbReference type="Proteomes" id="UP000694545"/>
    </source>
</evidence>
<dbReference type="InterPro" id="IPR013783">
    <property type="entry name" value="Ig-like_fold"/>
</dbReference>
<sequence length="219" mass="24054">MAWALLFWALLNFCAGKVQAPNKSSCTSMSLGQPVKLSCTGSGGGDWYFSWVQQPPGQRPQFMLHGSSRGEGIPNRFSGSNHRETPNYLTITNVQAVDEADCFCASWVGSSSVSHGGLAARNSREPRQTDGCTIIGFSHPFNWPEKHLDEAPTTEKALSCVSTLCLSLGVGTWTEVLVPQRKRKFLLVAFLSPPPPFAFLQDTHGSCGRKMESRWTRIM</sequence>
<dbReference type="SMART" id="SM00406">
    <property type="entry name" value="IGv"/>
    <property type="match status" value="1"/>
</dbReference>
<feature type="chain" id="PRO_5034684518" description="Ig-like domain-containing protein" evidence="1">
    <location>
        <begin position="21"/>
        <end position="219"/>
    </location>
</feature>
<evidence type="ECO:0000256" key="1">
    <source>
        <dbReference type="SAM" id="SignalP"/>
    </source>
</evidence>
<evidence type="ECO:0000313" key="3">
    <source>
        <dbReference type="Ensembl" id="ENSVKKP00000007369.1"/>
    </source>
</evidence>
<dbReference type="Gene3D" id="2.60.40.10">
    <property type="entry name" value="Immunoglobulins"/>
    <property type="match status" value="1"/>
</dbReference>
<dbReference type="InterPro" id="IPR007110">
    <property type="entry name" value="Ig-like_dom"/>
</dbReference>
<dbReference type="InterPro" id="IPR013106">
    <property type="entry name" value="Ig_V-set"/>
</dbReference>
<feature type="signal peptide" evidence="1">
    <location>
        <begin position="1"/>
        <end position="20"/>
    </location>
</feature>
<feature type="domain" description="Ig-like" evidence="2">
    <location>
        <begin position="21"/>
        <end position="114"/>
    </location>
</feature>
<proteinExistence type="predicted"/>
<dbReference type="SUPFAM" id="SSF48726">
    <property type="entry name" value="Immunoglobulin"/>
    <property type="match status" value="1"/>
</dbReference>
<dbReference type="AlphaFoldDB" id="A0A8D2J6Y6"/>